<protein>
    <submittedName>
        <fullName evidence="3">Uncharacterized protein</fullName>
    </submittedName>
</protein>
<evidence type="ECO:0000313" key="3">
    <source>
        <dbReference type="EMBL" id="KAF2830349.1"/>
    </source>
</evidence>
<dbReference type="Proteomes" id="UP000799424">
    <property type="component" value="Unassembled WGS sequence"/>
</dbReference>
<evidence type="ECO:0000256" key="1">
    <source>
        <dbReference type="SAM" id="MobiDB-lite"/>
    </source>
</evidence>
<proteinExistence type="predicted"/>
<organism evidence="3 4">
    <name type="scientific">Ophiobolus disseminans</name>
    <dbReference type="NCBI Taxonomy" id="1469910"/>
    <lineage>
        <taxon>Eukaryota</taxon>
        <taxon>Fungi</taxon>
        <taxon>Dikarya</taxon>
        <taxon>Ascomycota</taxon>
        <taxon>Pezizomycotina</taxon>
        <taxon>Dothideomycetes</taxon>
        <taxon>Pleosporomycetidae</taxon>
        <taxon>Pleosporales</taxon>
        <taxon>Pleosporineae</taxon>
        <taxon>Phaeosphaeriaceae</taxon>
        <taxon>Ophiobolus</taxon>
    </lineage>
</organism>
<evidence type="ECO:0000313" key="4">
    <source>
        <dbReference type="Proteomes" id="UP000799424"/>
    </source>
</evidence>
<keyword evidence="4" id="KW-1185">Reference proteome</keyword>
<dbReference type="EMBL" id="MU006219">
    <property type="protein sequence ID" value="KAF2830349.1"/>
    <property type="molecule type" value="Genomic_DNA"/>
</dbReference>
<keyword evidence="2" id="KW-0472">Membrane</keyword>
<feature type="compositionally biased region" description="Low complexity" evidence="1">
    <location>
        <begin position="58"/>
        <end position="71"/>
    </location>
</feature>
<evidence type="ECO:0000256" key="2">
    <source>
        <dbReference type="SAM" id="Phobius"/>
    </source>
</evidence>
<name>A0A6A7ACC3_9PLEO</name>
<gene>
    <name evidence="3" type="ORF">CC86DRAFT_160241</name>
</gene>
<feature type="region of interest" description="Disordered" evidence="1">
    <location>
        <begin position="25"/>
        <end position="72"/>
    </location>
</feature>
<dbReference type="AlphaFoldDB" id="A0A6A7ACC3"/>
<feature type="transmembrane region" description="Helical" evidence="2">
    <location>
        <begin position="79"/>
        <end position="97"/>
    </location>
</feature>
<feature type="region of interest" description="Disordered" evidence="1">
    <location>
        <begin position="234"/>
        <end position="264"/>
    </location>
</feature>
<accession>A0A6A7ACC3</accession>
<feature type="compositionally biased region" description="Basic and acidic residues" evidence="1">
    <location>
        <begin position="234"/>
        <end position="255"/>
    </location>
</feature>
<reference evidence="3" key="1">
    <citation type="journal article" date="2020" name="Stud. Mycol.">
        <title>101 Dothideomycetes genomes: a test case for predicting lifestyles and emergence of pathogens.</title>
        <authorList>
            <person name="Haridas S."/>
            <person name="Albert R."/>
            <person name="Binder M."/>
            <person name="Bloem J."/>
            <person name="Labutti K."/>
            <person name="Salamov A."/>
            <person name="Andreopoulos B."/>
            <person name="Baker S."/>
            <person name="Barry K."/>
            <person name="Bills G."/>
            <person name="Bluhm B."/>
            <person name="Cannon C."/>
            <person name="Castanera R."/>
            <person name="Culley D."/>
            <person name="Daum C."/>
            <person name="Ezra D."/>
            <person name="Gonzalez J."/>
            <person name="Henrissat B."/>
            <person name="Kuo A."/>
            <person name="Liang C."/>
            <person name="Lipzen A."/>
            <person name="Lutzoni F."/>
            <person name="Magnuson J."/>
            <person name="Mondo S."/>
            <person name="Nolan M."/>
            <person name="Ohm R."/>
            <person name="Pangilinan J."/>
            <person name="Park H.-J."/>
            <person name="Ramirez L."/>
            <person name="Alfaro M."/>
            <person name="Sun H."/>
            <person name="Tritt A."/>
            <person name="Yoshinaga Y."/>
            <person name="Zwiers L.-H."/>
            <person name="Turgeon B."/>
            <person name="Goodwin S."/>
            <person name="Spatafora J."/>
            <person name="Crous P."/>
            <person name="Grigoriev I."/>
        </authorList>
    </citation>
    <scope>NUCLEOTIDE SEQUENCE</scope>
    <source>
        <strain evidence="3">CBS 113818</strain>
    </source>
</reference>
<keyword evidence="2" id="KW-1133">Transmembrane helix</keyword>
<sequence>MVSTPKRSSSWASFSCFDDASAASYDDTPHLTSDDDESPEILDPPQQEKKTGESKENATLPPQQPAAQTTPSMMPPATVLQIFIGYVLGHLAVWFFFTGKAQPHYKSCPWPTVIGSTATVHHTSTIFVTVTSPPTDTLEPSTTTTPPTPSITVTNTTTTTELIQTFTVPHLPVKLDFLETGTITIRGGARPTTASGPEAVMGRDENMFDEIAHGLQNKSGVEILLVFLERLAEQRLGNDEEGKEEKGEDTGKLEVGDNEDDGVA</sequence>
<feature type="compositionally biased region" description="Basic and acidic residues" evidence="1">
    <location>
        <begin position="46"/>
        <end position="56"/>
    </location>
</feature>
<keyword evidence="2" id="KW-0812">Transmembrane</keyword>